<keyword evidence="5" id="KW-0539">Nucleus</keyword>
<feature type="domain" description="U3 small nucleolar RNA-associated protein 6 N-terminal" evidence="6">
    <location>
        <begin position="12"/>
        <end position="87"/>
    </location>
</feature>
<evidence type="ECO:0000256" key="4">
    <source>
        <dbReference type="ARBA" id="ARBA00022737"/>
    </source>
</evidence>
<comment type="similarity">
    <text evidence="2">Belongs to the UTP6 family.</text>
</comment>
<dbReference type="PANTHER" id="PTHR23271:SF1">
    <property type="entry name" value="U3 SMALL NUCLEOLAR RNA-ASSOCIATED PROTEIN 6 HOMOLOG"/>
    <property type="match status" value="1"/>
</dbReference>
<comment type="subcellular location">
    <subcellularLocation>
        <location evidence="1">Nucleus</location>
        <location evidence="1">Nucleolus</location>
    </subcellularLocation>
</comment>
<keyword evidence="8" id="KW-1185">Reference proteome</keyword>
<dbReference type="InterPro" id="IPR055347">
    <property type="entry name" value="UTP6_N"/>
</dbReference>
<dbReference type="OrthoDB" id="28112at2759"/>
<dbReference type="SUPFAM" id="SSF48452">
    <property type="entry name" value="TPR-like"/>
    <property type="match status" value="1"/>
</dbReference>
<protein>
    <submittedName>
        <fullName evidence="7">rRNA processing protein Utp6</fullName>
    </submittedName>
</protein>
<dbReference type="PANTHER" id="PTHR23271">
    <property type="entry name" value="HEPATOCELLULAR CARCINOMA-ASSOCIATED ANTIGEN 66"/>
    <property type="match status" value="1"/>
</dbReference>
<keyword evidence="3" id="KW-0698">rRNA processing</keyword>
<dbReference type="GO" id="GO:0030515">
    <property type="term" value="F:snoRNA binding"/>
    <property type="evidence" value="ECO:0007669"/>
    <property type="project" value="InterPro"/>
</dbReference>
<dbReference type="Proteomes" id="UP000800041">
    <property type="component" value="Unassembled WGS sequence"/>
</dbReference>
<reference evidence="7" key="1">
    <citation type="journal article" date="2020" name="Stud. Mycol.">
        <title>101 Dothideomycetes genomes: a test case for predicting lifestyles and emergence of pathogens.</title>
        <authorList>
            <person name="Haridas S."/>
            <person name="Albert R."/>
            <person name="Binder M."/>
            <person name="Bloem J."/>
            <person name="Labutti K."/>
            <person name="Salamov A."/>
            <person name="Andreopoulos B."/>
            <person name="Baker S."/>
            <person name="Barry K."/>
            <person name="Bills G."/>
            <person name="Bluhm B."/>
            <person name="Cannon C."/>
            <person name="Castanera R."/>
            <person name="Culley D."/>
            <person name="Daum C."/>
            <person name="Ezra D."/>
            <person name="Gonzalez J."/>
            <person name="Henrissat B."/>
            <person name="Kuo A."/>
            <person name="Liang C."/>
            <person name="Lipzen A."/>
            <person name="Lutzoni F."/>
            <person name="Magnuson J."/>
            <person name="Mondo S."/>
            <person name="Nolan M."/>
            <person name="Ohm R."/>
            <person name="Pangilinan J."/>
            <person name="Park H.-J."/>
            <person name="Ramirez L."/>
            <person name="Alfaro M."/>
            <person name="Sun H."/>
            <person name="Tritt A."/>
            <person name="Yoshinaga Y."/>
            <person name="Zwiers L.-H."/>
            <person name="Turgeon B."/>
            <person name="Goodwin S."/>
            <person name="Spatafora J."/>
            <person name="Crous P."/>
            <person name="Grigoriev I."/>
        </authorList>
    </citation>
    <scope>NUCLEOTIDE SEQUENCE</scope>
    <source>
        <strain evidence="7">CBS 113979</strain>
    </source>
</reference>
<dbReference type="GO" id="GO:0034388">
    <property type="term" value="C:Pwp2p-containing subcomplex of 90S preribosome"/>
    <property type="evidence" value="ECO:0007669"/>
    <property type="project" value="TreeGrafter"/>
</dbReference>
<dbReference type="Pfam" id="PF08640">
    <property type="entry name" value="U3_assoc_6"/>
    <property type="match status" value="1"/>
</dbReference>
<dbReference type="Gene3D" id="1.25.40.10">
    <property type="entry name" value="Tetratricopeptide repeat domain"/>
    <property type="match status" value="1"/>
</dbReference>
<proteinExistence type="inferred from homology"/>
<accession>A0A6G1H5B9</accession>
<dbReference type="EMBL" id="ML977149">
    <property type="protein sequence ID" value="KAF1988199.1"/>
    <property type="molecule type" value="Genomic_DNA"/>
</dbReference>
<evidence type="ECO:0000313" key="7">
    <source>
        <dbReference type="EMBL" id="KAF1988199.1"/>
    </source>
</evidence>
<dbReference type="AlphaFoldDB" id="A0A6G1H5B9"/>
<dbReference type="SMART" id="SM00386">
    <property type="entry name" value="HAT"/>
    <property type="match status" value="2"/>
</dbReference>
<dbReference type="InterPro" id="IPR011990">
    <property type="entry name" value="TPR-like_helical_dom_sf"/>
</dbReference>
<evidence type="ECO:0000256" key="2">
    <source>
        <dbReference type="ARBA" id="ARBA00010734"/>
    </source>
</evidence>
<gene>
    <name evidence="7" type="ORF">K402DRAFT_329053</name>
</gene>
<evidence type="ECO:0000256" key="5">
    <source>
        <dbReference type="ARBA" id="ARBA00023242"/>
    </source>
</evidence>
<keyword evidence="4" id="KW-0677">Repeat</keyword>
<evidence type="ECO:0000259" key="6">
    <source>
        <dbReference type="Pfam" id="PF08640"/>
    </source>
</evidence>
<dbReference type="InterPro" id="IPR003107">
    <property type="entry name" value="HAT"/>
</dbReference>
<dbReference type="GO" id="GO:0000462">
    <property type="term" value="P:maturation of SSU-rRNA from tricistronic rRNA transcript (SSU-rRNA, 5.8S rRNA, LSU-rRNA)"/>
    <property type="evidence" value="ECO:0007669"/>
    <property type="project" value="InterPro"/>
</dbReference>
<dbReference type="InterPro" id="IPR013949">
    <property type="entry name" value="Utp6"/>
</dbReference>
<evidence type="ECO:0000313" key="8">
    <source>
        <dbReference type="Proteomes" id="UP000800041"/>
    </source>
</evidence>
<evidence type="ECO:0000256" key="1">
    <source>
        <dbReference type="ARBA" id="ARBA00004604"/>
    </source>
</evidence>
<sequence length="453" mass="51362">MAASTDKARFYLEQQVPELLDYERKNIFSKEEITSIAARRSDFEHTLSARGSHPSDYALYTTYESNLAALRAKRCKRLGIKKGASQHAGSRRIFFILERGVKKFPGDLGLWMQYLDFCKQEKAHKKLEIVLTNCLRLHPTKAEMWVWGARWKLETEGDIKAARSYMQRGLRFCQKERWLWVEYARLEMIYCAKIAGRRRILGLDAPKKKDDVEEEDGDQEMIKLPTITAEDVNPSLDKDDAVDEEALQHLANTPALTGAIPMAIFDTAMAQFKSDERLAEAFFDLFSEFDQVPCAQRILQHILERLEESIPQSATTILCGIKLLIASIDRNSAEFPAALGRTLANIKAALKQSPDIRQALVEGAIRWILPLTRESDLDVGLQKVISASLRQYLKALAEGSKDENEACTRISKMANALKNDRRSTDAKSLLEAAERQFGEKESLVRAKASMQKT</sequence>
<organism evidence="7 8">
    <name type="scientific">Aulographum hederae CBS 113979</name>
    <dbReference type="NCBI Taxonomy" id="1176131"/>
    <lineage>
        <taxon>Eukaryota</taxon>
        <taxon>Fungi</taxon>
        <taxon>Dikarya</taxon>
        <taxon>Ascomycota</taxon>
        <taxon>Pezizomycotina</taxon>
        <taxon>Dothideomycetes</taxon>
        <taxon>Pleosporomycetidae</taxon>
        <taxon>Aulographales</taxon>
        <taxon>Aulographaceae</taxon>
    </lineage>
</organism>
<name>A0A6G1H5B9_9PEZI</name>
<evidence type="ECO:0000256" key="3">
    <source>
        <dbReference type="ARBA" id="ARBA00022552"/>
    </source>
</evidence>
<dbReference type="GO" id="GO:0032040">
    <property type="term" value="C:small-subunit processome"/>
    <property type="evidence" value="ECO:0007669"/>
    <property type="project" value="TreeGrafter"/>
</dbReference>